<dbReference type="Pfam" id="PF04203">
    <property type="entry name" value="Sortase"/>
    <property type="match status" value="1"/>
</dbReference>
<dbReference type="InterPro" id="IPR023365">
    <property type="entry name" value="Sortase_dom-sf"/>
</dbReference>
<organism evidence="4 5">
    <name type="scientific">Conexibacter stalactiti</name>
    <dbReference type="NCBI Taxonomy" id="1940611"/>
    <lineage>
        <taxon>Bacteria</taxon>
        <taxon>Bacillati</taxon>
        <taxon>Actinomycetota</taxon>
        <taxon>Thermoleophilia</taxon>
        <taxon>Solirubrobacterales</taxon>
        <taxon>Conexibacteraceae</taxon>
        <taxon>Conexibacter</taxon>
    </lineage>
</organism>
<evidence type="ECO:0000313" key="4">
    <source>
        <dbReference type="EMBL" id="MDW5596858.1"/>
    </source>
</evidence>
<dbReference type="EMBL" id="JAWSTH010000067">
    <property type="protein sequence ID" value="MDW5596858.1"/>
    <property type="molecule type" value="Genomic_DNA"/>
</dbReference>
<keyword evidence="5" id="KW-1185">Reference proteome</keyword>
<feature type="chain" id="PRO_5046905073" evidence="3">
    <location>
        <begin position="17"/>
        <end position="193"/>
    </location>
</feature>
<dbReference type="InterPro" id="IPR005754">
    <property type="entry name" value="Sortase"/>
</dbReference>
<feature type="region of interest" description="Disordered" evidence="2">
    <location>
        <begin position="1"/>
        <end position="24"/>
    </location>
</feature>
<evidence type="ECO:0000256" key="1">
    <source>
        <dbReference type="ARBA" id="ARBA00022801"/>
    </source>
</evidence>
<dbReference type="Gene3D" id="2.40.260.10">
    <property type="entry name" value="Sortase"/>
    <property type="match status" value="1"/>
</dbReference>
<protein>
    <submittedName>
        <fullName evidence="4">Sortase</fullName>
    </submittedName>
</protein>
<comment type="caution">
    <text evidence="4">The sequence shown here is derived from an EMBL/GenBank/DDBJ whole genome shotgun (WGS) entry which is preliminary data.</text>
</comment>
<gene>
    <name evidence="4" type="ORF">R7226_21100</name>
</gene>
<reference evidence="5" key="1">
    <citation type="submission" date="2023-07" db="EMBL/GenBank/DDBJ databases">
        <title>Conexibacter stalactiti sp. nov., isolated from stalactites in a lava cave and emended description of the genus Conexibacter.</title>
        <authorList>
            <person name="Lee S.D."/>
        </authorList>
    </citation>
    <scope>NUCLEOTIDE SEQUENCE [LARGE SCALE GENOMIC DNA]</scope>
    <source>
        <strain evidence="5">KCTC 39840</strain>
    </source>
</reference>
<sequence length="193" mass="20465">MSLAATSTLATSPAAAPTAAASPIGAPTAAARTASTVAAPPAAAATTIRARAAAYRRGLRAGEPVARISFPRARRRPLVRAGLDQETIDRGPGWYQRSWLPGEGRLIYLAGHNRSHGGPFGPVAKLRRGDTVVLTLPYATATYRVTGRRLVSERDLSILRGGRSELLRLQTSTVPSSDRRIVVSARPTRLAPR</sequence>
<dbReference type="Proteomes" id="UP001284601">
    <property type="component" value="Unassembled WGS sequence"/>
</dbReference>
<evidence type="ECO:0000256" key="2">
    <source>
        <dbReference type="SAM" id="MobiDB-lite"/>
    </source>
</evidence>
<evidence type="ECO:0000256" key="3">
    <source>
        <dbReference type="SAM" id="SignalP"/>
    </source>
</evidence>
<accession>A0ABU4HU88</accession>
<evidence type="ECO:0000313" key="5">
    <source>
        <dbReference type="Proteomes" id="UP001284601"/>
    </source>
</evidence>
<keyword evidence="3" id="KW-0732">Signal</keyword>
<keyword evidence="1" id="KW-0378">Hydrolase</keyword>
<feature type="signal peptide" evidence="3">
    <location>
        <begin position="1"/>
        <end position="16"/>
    </location>
</feature>
<dbReference type="RefSeq" id="WP_318599294.1">
    <property type="nucleotide sequence ID" value="NZ_JAWSTH010000067.1"/>
</dbReference>
<dbReference type="SUPFAM" id="SSF63817">
    <property type="entry name" value="Sortase"/>
    <property type="match status" value="1"/>
</dbReference>
<name>A0ABU4HU88_9ACTN</name>
<proteinExistence type="predicted"/>